<dbReference type="AlphaFoldDB" id="A0A2A3YJB3"/>
<dbReference type="GO" id="GO:0006629">
    <property type="term" value="P:lipid metabolic process"/>
    <property type="evidence" value="ECO:0007669"/>
    <property type="project" value="InterPro"/>
</dbReference>
<dbReference type="GO" id="GO:0008081">
    <property type="term" value="F:phosphoric diester hydrolase activity"/>
    <property type="evidence" value="ECO:0007669"/>
    <property type="project" value="InterPro"/>
</dbReference>
<dbReference type="Pfam" id="PF03009">
    <property type="entry name" value="GDPD"/>
    <property type="match status" value="1"/>
</dbReference>
<keyword evidence="3" id="KW-1185">Reference proteome</keyword>
<dbReference type="InterPro" id="IPR030395">
    <property type="entry name" value="GP_PDE_dom"/>
</dbReference>
<dbReference type="EMBL" id="NRGR01000015">
    <property type="protein sequence ID" value="PCC39319.1"/>
    <property type="molecule type" value="Genomic_DNA"/>
</dbReference>
<protein>
    <submittedName>
        <fullName evidence="2">Glycerophosphodiester phosphodiesterase</fullName>
    </submittedName>
</protein>
<feature type="domain" description="GP-PDE" evidence="1">
    <location>
        <begin position="9"/>
        <end position="249"/>
    </location>
</feature>
<proteinExistence type="predicted"/>
<reference evidence="2 3" key="1">
    <citation type="journal article" date="2017" name="Elife">
        <title>Extensive horizontal gene transfer in cheese-associated bacteria.</title>
        <authorList>
            <person name="Bonham K.S."/>
            <person name="Wolfe B.E."/>
            <person name="Dutton R.J."/>
        </authorList>
    </citation>
    <scope>NUCLEOTIDE SEQUENCE [LARGE SCALE GENOMIC DNA]</scope>
    <source>
        <strain evidence="2 3">341_9</strain>
    </source>
</reference>
<evidence type="ECO:0000259" key="1">
    <source>
        <dbReference type="PROSITE" id="PS51704"/>
    </source>
</evidence>
<dbReference type="GeneID" id="95327346"/>
<dbReference type="Gene3D" id="3.20.20.190">
    <property type="entry name" value="Phosphatidylinositol (PI) phosphodiesterase"/>
    <property type="match status" value="1"/>
</dbReference>
<name>A0A2A3YJB3_9MICO</name>
<dbReference type="OrthoDB" id="9758957at2"/>
<comment type="caution">
    <text evidence="2">The sequence shown here is derived from an EMBL/GenBank/DDBJ whole genome shotgun (WGS) entry which is preliminary data.</text>
</comment>
<sequence length="256" mass="27689">MTRRRPHAPLITGHRGAAAVAPENTVTGFRRGVADGADQLECDVHLSRDRRDVIIHDATIDRTAQEDSPRRTGTVADLTRAELDEVLVGEGEHIPTLRQVLDAAVREDGTRAPVLVEIKAPAAAALAARILTDTFEAAAWSSDQPAPARIISFHADALRIALEKAPDVPRGLLARELSDEVLDAAMETKAEILGIRLSDVRDGDFERIRGVGLTPSAWAARSDEEIRQAIDLGVPEIGADDPARARRVVEEHLDGQ</sequence>
<gene>
    <name evidence="2" type="ORF">CIK66_08585</name>
</gene>
<evidence type="ECO:0000313" key="3">
    <source>
        <dbReference type="Proteomes" id="UP000218598"/>
    </source>
</evidence>
<dbReference type="Proteomes" id="UP000218598">
    <property type="component" value="Unassembled WGS sequence"/>
</dbReference>
<dbReference type="PROSITE" id="PS51704">
    <property type="entry name" value="GP_PDE"/>
    <property type="match status" value="1"/>
</dbReference>
<dbReference type="InterPro" id="IPR017946">
    <property type="entry name" value="PLC-like_Pdiesterase_TIM-brl"/>
</dbReference>
<organism evidence="2 3">
    <name type="scientific">Brachybacterium alimentarium</name>
    <dbReference type="NCBI Taxonomy" id="47845"/>
    <lineage>
        <taxon>Bacteria</taxon>
        <taxon>Bacillati</taxon>
        <taxon>Actinomycetota</taxon>
        <taxon>Actinomycetes</taxon>
        <taxon>Micrococcales</taxon>
        <taxon>Dermabacteraceae</taxon>
        <taxon>Brachybacterium</taxon>
    </lineage>
</organism>
<accession>A0A2A3YJB3</accession>
<evidence type="ECO:0000313" key="2">
    <source>
        <dbReference type="EMBL" id="PCC39319.1"/>
    </source>
</evidence>
<dbReference type="PANTHER" id="PTHR46211:SF1">
    <property type="entry name" value="GLYCEROPHOSPHODIESTER PHOSPHODIESTERASE, CYTOPLASMIC"/>
    <property type="match status" value="1"/>
</dbReference>
<dbReference type="SUPFAM" id="SSF51695">
    <property type="entry name" value="PLC-like phosphodiesterases"/>
    <property type="match status" value="1"/>
</dbReference>
<dbReference type="PANTHER" id="PTHR46211">
    <property type="entry name" value="GLYCEROPHOSPHORYL DIESTER PHOSPHODIESTERASE"/>
    <property type="match status" value="1"/>
</dbReference>
<dbReference type="RefSeq" id="WP_096164714.1">
    <property type="nucleotide sequence ID" value="NZ_JBQCXU010000064.1"/>
</dbReference>